<gene>
    <name evidence="3" type="ORF">B296_00051620</name>
</gene>
<organism evidence="3 4">
    <name type="scientific">Ensete ventricosum</name>
    <name type="common">Abyssinian banana</name>
    <name type="synonym">Musa ensete</name>
    <dbReference type="NCBI Taxonomy" id="4639"/>
    <lineage>
        <taxon>Eukaryota</taxon>
        <taxon>Viridiplantae</taxon>
        <taxon>Streptophyta</taxon>
        <taxon>Embryophyta</taxon>
        <taxon>Tracheophyta</taxon>
        <taxon>Spermatophyta</taxon>
        <taxon>Magnoliopsida</taxon>
        <taxon>Liliopsida</taxon>
        <taxon>Zingiberales</taxon>
        <taxon>Musaceae</taxon>
        <taxon>Ensete</taxon>
    </lineage>
</organism>
<evidence type="ECO:0000259" key="2">
    <source>
        <dbReference type="Pfam" id="PF03732"/>
    </source>
</evidence>
<dbReference type="AlphaFoldDB" id="A0A426X202"/>
<feature type="domain" description="Retrotransposon gag" evidence="2">
    <location>
        <begin position="2"/>
        <end position="81"/>
    </location>
</feature>
<protein>
    <recommendedName>
        <fullName evidence="2">Retrotransposon gag domain-containing protein</fullName>
    </recommendedName>
</protein>
<name>A0A426X202_ENSVE</name>
<feature type="region of interest" description="Disordered" evidence="1">
    <location>
        <begin position="116"/>
        <end position="143"/>
    </location>
</feature>
<dbReference type="PANTHER" id="PTHR33223:SF10">
    <property type="entry name" value="AMINOTRANSFERASE-LIKE PLANT MOBILE DOMAIN-CONTAINING PROTEIN"/>
    <property type="match status" value="1"/>
</dbReference>
<evidence type="ECO:0000313" key="4">
    <source>
        <dbReference type="Proteomes" id="UP000287651"/>
    </source>
</evidence>
<sequence>MWYSRLRPLSISSFDSLVKEFELNFLGSSRPRPMVASLLGLMQGSDEPLVQFIERFAAEVRGMPDAHPSLAIQAFLMGLRPSLFFLSLIERSPITMLEMLQRVNQYIVVETLVAGKQDDQKHPRTEQSQGQPSGPPKRRMDRP</sequence>
<accession>A0A426X202</accession>
<reference evidence="3 4" key="1">
    <citation type="journal article" date="2014" name="Agronomy (Basel)">
        <title>A Draft Genome Sequence for Ensete ventricosum, the Drought-Tolerant Tree Against Hunger.</title>
        <authorList>
            <person name="Harrison J."/>
            <person name="Moore K.A."/>
            <person name="Paszkiewicz K."/>
            <person name="Jones T."/>
            <person name="Grant M."/>
            <person name="Ambacheew D."/>
            <person name="Muzemil S."/>
            <person name="Studholme D.J."/>
        </authorList>
    </citation>
    <scope>NUCLEOTIDE SEQUENCE [LARGE SCALE GENOMIC DNA]</scope>
</reference>
<dbReference type="Pfam" id="PF03732">
    <property type="entry name" value="Retrotrans_gag"/>
    <property type="match status" value="1"/>
</dbReference>
<evidence type="ECO:0000313" key="3">
    <source>
        <dbReference type="EMBL" id="RRT33515.1"/>
    </source>
</evidence>
<dbReference type="Proteomes" id="UP000287651">
    <property type="component" value="Unassembled WGS sequence"/>
</dbReference>
<comment type="caution">
    <text evidence="3">The sequence shown here is derived from an EMBL/GenBank/DDBJ whole genome shotgun (WGS) entry which is preliminary data.</text>
</comment>
<feature type="compositionally biased region" description="Basic and acidic residues" evidence="1">
    <location>
        <begin position="116"/>
        <end position="125"/>
    </location>
</feature>
<evidence type="ECO:0000256" key="1">
    <source>
        <dbReference type="SAM" id="MobiDB-lite"/>
    </source>
</evidence>
<dbReference type="PANTHER" id="PTHR33223">
    <property type="entry name" value="CCHC-TYPE DOMAIN-CONTAINING PROTEIN"/>
    <property type="match status" value="1"/>
</dbReference>
<dbReference type="EMBL" id="AMZH03028803">
    <property type="protein sequence ID" value="RRT33515.1"/>
    <property type="molecule type" value="Genomic_DNA"/>
</dbReference>
<dbReference type="InterPro" id="IPR005162">
    <property type="entry name" value="Retrotrans_gag_dom"/>
</dbReference>
<proteinExistence type="predicted"/>